<dbReference type="OrthoDB" id="7833467at2"/>
<proteinExistence type="predicted"/>
<keyword evidence="2" id="KW-0812">Transmembrane</keyword>
<evidence type="ECO:0000256" key="2">
    <source>
        <dbReference type="SAM" id="Phobius"/>
    </source>
</evidence>
<feature type="region of interest" description="Disordered" evidence="1">
    <location>
        <begin position="88"/>
        <end position="149"/>
    </location>
</feature>
<evidence type="ECO:0000256" key="1">
    <source>
        <dbReference type="SAM" id="MobiDB-lite"/>
    </source>
</evidence>
<evidence type="ECO:0000313" key="3">
    <source>
        <dbReference type="EMBL" id="SDD96388.1"/>
    </source>
</evidence>
<organism evidence="3 4">
    <name type="scientific">Paracoccus isoporae</name>
    <dbReference type="NCBI Taxonomy" id="591205"/>
    <lineage>
        <taxon>Bacteria</taxon>
        <taxon>Pseudomonadati</taxon>
        <taxon>Pseudomonadota</taxon>
        <taxon>Alphaproteobacteria</taxon>
        <taxon>Rhodobacterales</taxon>
        <taxon>Paracoccaceae</taxon>
        <taxon>Paracoccus</taxon>
    </lineage>
</organism>
<dbReference type="AlphaFoldDB" id="A0A1G6Z1B2"/>
<feature type="transmembrane region" description="Helical" evidence="2">
    <location>
        <begin position="12"/>
        <end position="34"/>
    </location>
</feature>
<sequence length="310" mass="33228">MPDWRGGRDKAGRATIIGAALTALWLVMLLLFWLTSGGAGDGPGRWVSIVAALMPVALIWVAVRLAHSVQALGDEAQDLRASLEHHLLRREPPRGGAEAAAPETATPRLAAPPPRPAPPAATRERAAAPPPVRREEPRQSSLGFDAPEPVDLPAETVLRALNFPDGPDDAAAIAALRDALRDPDHARLIRSAQDVVTLLADRGIYTDDLEPAPADAAAWRRFAEGQRGQAVSGVGAVHDPQMLEAAVVAMRSDDVFRDAVHHFLRLFDRGATALLPRLSDDEIVWLAETRSARAFMLMARAAGLFGQEEG</sequence>
<feature type="transmembrane region" description="Helical" evidence="2">
    <location>
        <begin position="46"/>
        <end position="63"/>
    </location>
</feature>
<name>A0A1G6Z1B2_9RHOB</name>
<dbReference type="EMBL" id="FNAH01000003">
    <property type="protein sequence ID" value="SDD96388.1"/>
    <property type="molecule type" value="Genomic_DNA"/>
</dbReference>
<accession>A0A1G6Z1B2</accession>
<dbReference type="RefSeq" id="WP_090522181.1">
    <property type="nucleotide sequence ID" value="NZ_FNAH01000003.1"/>
</dbReference>
<protein>
    <submittedName>
        <fullName evidence="3">Uncharacterized protein</fullName>
    </submittedName>
</protein>
<dbReference type="STRING" id="591205.SAMN05421538_103130"/>
<gene>
    <name evidence="3" type="ORF">SAMN05421538_103130</name>
</gene>
<keyword evidence="2" id="KW-1133">Transmembrane helix</keyword>
<feature type="compositionally biased region" description="Basic and acidic residues" evidence="1">
    <location>
        <begin position="122"/>
        <end position="138"/>
    </location>
</feature>
<dbReference type="Proteomes" id="UP000199344">
    <property type="component" value="Unassembled WGS sequence"/>
</dbReference>
<reference evidence="3 4" key="1">
    <citation type="submission" date="2016-10" db="EMBL/GenBank/DDBJ databases">
        <authorList>
            <person name="de Groot N.N."/>
        </authorList>
    </citation>
    <scope>NUCLEOTIDE SEQUENCE [LARGE SCALE GENOMIC DNA]</scope>
    <source>
        <strain evidence="3 4">DSM 22220</strain>
    </source>
</reference>
<evidence type="ECO:0000313" key="4">
    <source>
        <dbReference type="Proteomes" id="UP000199344"/>
    </source>
</evidence>
<feature type="compositionally biased region" description="Pro residues" evidence="1">
    <location>
        <begin position="110"/>
        <end position="119"/>
    </location>
</feature>
<keyword evidence="4" id="KW-1185">Reference proteome</keyword>
<keyword evidence="2" id="KW-0472">Membrane</keyword>
<feature type="compositionally biased region" description="Low complexity" evidence="1">
    <location>
        <begin position="94"/>
        <end position="109"/>
    </location>
</feature>